<dbReference type="InterPro" id="IPR006091">
    <property type="entry name" value="Acyl-CoA_Oxase/DH_mid-dom"/>
</dbReference>
<keyword evidence="4 6" id="KW-0274">FAD</keyword>
<evidence type="ECO:0000256" key="7">
    <source>
        <dbReference type="SAM" id="MobiDB-lite"/>
    </source>
</evidence>
<dbReference type="EC" id="1.3.99.-" evidence="11"/>
<evidence type="ECO:0000256" key="6">
    <source>
        <dbReference type="RuleBase" id="RU362125"/>
    </source>
</evidence>
<dbReference type="SUPFAM" id="SSF47203">
    <property type="entry name" value="Acyl-CoA dehydrogenase C-terminal domain-like"/>
    <property type="match status" value="1"/>
</dbReference>
<feature type="domain" description="Acyl-CoA dehydrogenase/oxidase N-terminal" evidence="10">
    <location>
        <begin position="8"/>
        <end position="121"/>
    </location>
</feature>
<comment type="caution">
    <text evidence="11">The sequence shown here is derived from an EMBL/GenBank/DDBJ whole genome shotgun (WGS) entry which is preliminary data.</text>
</comment>
<evidence type="ECO:0000259" key="8">
    <source>
        <dbReference type="Pfam" id="PF00441"/>
    </source>
</evidence>
<name>A0A2S8BR33_9MYCO</name>
<evidence type="ECO:0000259" key="10">
    <source>
        <dbReference type="Pfam" id="PF02771"/>
    </source>
</evidence>
<comment type="similarity">
    <text evidence="2 6">Belongs to the acyl-CoA dehydrogenase family.</text>
</comment>
<evidence type="ECO:0000256" key="2">
    <source>
        <dbReference type="ARBA" id="ARBA00009347"/>
    </source>
</evidence>
<dbReference type="Pfam" id="PF02771">
    <property type="entry name" value="Acyl-CoA_dh_N"/>
    <property type="match status" value="1"/>
</dbReference>
<dbReference type="InterPro" id="IPR013786">
    <property type="entry name" value="AcylCoA_DH/ox_N"/>
</dbReference>
<dbReference type="AlphaFoldDB" id="A0A2S8BR33"/>
<dbReference type="InterPro" id="IPR009100">
    <property type="entry name" value="AcylCoA_DH/oxidase_NM_dom_sf"/>
</dbReference>
<dbReference type="GO" id="GO:0050660">
    <property type="term" value="F:flavin adenine dinucleotide binding"/>
    <property type="evidence" value="ECO:0007669"/>
    <property type="project" value="InterPro"/>
</dbReference>
<dbReference type="Gene3D" id="1.10.540.10">
    <property type="entry name" value="Acyl-CoA dehydrogenase/oxidase, N-terminal domain"/>
    <property type="match status" value="1"/>
</dbReference>
<evidence type="ECO:0000256" key="1">
    <source>
        <dbReference type="ARBA" id="ARBA00001974"/>
    </source>
</evidence>
<dbReference type="EMBL" id="PPEA01000101">
    <property type="protein sequence ID" value="PQM49091.1"/>
    <property type="molecule type" value="Genomic_DNA"/>
</dbReference>
<dbReference type="Pfam" id="PF00441">
    <property type="entry name" value="Acyl-CoA_dh_1"/>
    <property type="match status" value="1"/>
</dbReference>
<dbReference type="InterPro" id="IPR036250">
    <property type="entry name" value="AcylCo_DH-like_C"/>
</dbReference>
<keyword evidence="3 6" id="KW-0285">Flavoprotein</keyword>
<evidence type="ECO:0000256" key="3">
    <source>
        <dbReference type="ARBA" id="ARBA00022630"/>
    </source>
</evidence>
<dbReference type="Proteomes" id="UP000238296">
    <property type="component" value="Unassembled WGS sequence"/>
</dbReference>
<protein>
    <submittedName>
        <fullName evidence="11">Acyl-CoA dehydrogenase FadE17</fullName>
        <ecNumber evidence="11">1.3.99.-</ecNumber>
    </submittedName>
</protein>
<accession>A0A2S8BR33</accession>
<dbReference type="FunFam" id="2.40.110.10:FF:000011">
    <property type="entry name" value="Acyl-CoA dehydrogenase FadE34"/>
    <property type="match status" value="1"/>
</dbReference>
<dbReference type="GO" id="GO:0005886">
    <property type="term" value="C:plasma membrane"/>
    <property type="evidence" value="ECO:0007669"/>
    <property type="project" value="TreeGrafter"/>
</dbReference>
<proteinExistence type="inferred from homology"/>
<sequence length="416" mass="44927">MQLTFDADVEAFRAEFAAFLDEHLPSAAEATERPRSCSHVPAWARRWQRLLFDNGWLIPGNPPEFGGRNATILQQYVHQEELSRRRIYQSFNPQGVGIIAASLLSFGTDEQKHRWAAPILRADITASLGMSEPGAGSDLASLQTRAVLQGDHFVVNGQKVWTSGAHDADVLLTFVRTDPDAPKHKGISVLLIPTDAAGVVRRPFASACDHDDIDFNEVFFTDVRVPAENLVGPLNGGWGVANGSLGHERTLLWMSFADRLRDLIHDFRPVGPLQRDQYATLLMDNQALRLLGSVALAQADRGDQDVPGLSVLKLLGSEAVQSAAEHALDGAGVGGWCTRPAPEPICRSTKTTPPAAGSTATCAAFPAPSPAAPRRSSATSSPSGCSACRARCHYPPAGIRRRRNGVSRRVVPTRRG</sequence>
<dbReference type="InterPro" id="IPR006089">
    <property type="entry name" value="Acyl-CoA_DH_CS"/>
</dbReference>
<dbReference type="InterPro" id="IPR046373">
    <property type="entry name" value="Acyl-CoA_Oxase/DH_mid-dom_sf"/>
</dbReference>
<keyword evidence="5 6" id="KW-0560">Oxidoreductase</keyword>
<comment type="cofactor">
    <cofactor evidence="1 6">
        <name>FAD</name>
        <dbReference type="ChEBI" id="CHEBI:57692"/>
    </cofactor>
</comment>
<dbReference type="Gene3D" id="2.40.110.10">
    <property type="entry name" value="Butyryl-CoA Dehydrogenase, subunit A, domain 2"/>
    <property type="match status" value="1"/>
</dbReference>
<dbReference type="InterPro" id="IPR052161">
    <property type="entry name" value="Mycobact_Acyl-CoA_DH"/>
</dbReference>
<evidence type="ECO:0000313" key="12">
    <source>
        <dbReference type="Proteomes" id="UP000238296"/>
    </source>
</evidence>
<dbReference type="Gene3D" id="1.20.140.10">
    <property type="entry name" value="Butyryl-CoA Dehydrogenase, subunit A, domain 3"/>
    <property type="match status" value="1"/>
</dbReference>
<dbReference type="Pfam" id="PF02770">
    <property type="entry name" value="Acyl-CoA_dh_M"/>
    <property type="match status" value="1"/>
</dbReference>
<evidence type="ECO:0000256" key="5">
    <source>
        <dbReference type="ARBA" id="ARBA00023002"/>
    </source>
</evidence>
<dbReference type="PROSITE" id="PS00072">
    <property type="entry name" value="ACYL_COA_DH_1"/>
    <property type="match status" value="1"/>
</dbReference>
<organism evidence="11 12">
    <name type="scientific">Mycobacterium talmoniae</name>
    <dbReference type="NCBI Taxonomy" id="1858794"/>
    <lineage>
        <taxon>Bacteria</taxon>
        <taxon>Bacillati</taxon>
        <taxon>Actinomycetota</taxon>
        <taxon>Actinomycetes</taxon>
        <taxon>Mycobacteriales</taxon>
        <taxon>Mycobacteriaceae</taxon>
        <taxon>Mycobacterium</taxon>
    </lineage>
</organism>
<feature type="domain" description="Acyl-CoA dehydrogenase/oxidase C-terminal" evidence="8">
    <location>
        <begin position="235"/>
        <end position="360"/>
    </location>
</feature>
<feature type="region of interest" description="Disordered" evidence="7">
    <location>
        <begin position="366"/>
        <end position="387"/>
    </location>
</feature>
<gene>
    <name evidence="11" type="ORF">C1Y40_00678</name>
</gene>
<evidence type="ECO:0000256" key="4">
    <source>
        <dbReference type="ARBA" id="ARBA00022827"/>
    </source>
</evidence>
<dbReference type="InterPro" id="IPR037069">
    <property type="entry name" value="AcylCoA_DH/ox_N_sf"/>
</dbReference>
<reference evidence="11 12" key="1">
    <citation type="journal article" date="2017" name="Int. J. Syst. Evol. Microbiol.">
        <title>Mycobacterium talmoniae sp. nov., a slowly growing mycobacterium isolated from human respiratory samples.</title>
        <authorList>
            <person name="Davidson R.M."/>
            <person name="DeGroote M.A."/>
            <person name="Marola J.L."/>
            <person name="Buss S."/>
            <person name="Jones V."/>
            <person name="McNeil M.R."/>
            <person name="Freifeld A.G."/>
            <person name="Elaine Epperson L."/>
            <person name="Hasan N.A."/>
            <person name="Jackson M."/>
            <person name="Iwen P.C."/>
            <person name="Salfinger M."/>
            <person name="Strong M."/>
        </authorList>
    </citation>
    <scope>NUCLEOTIDE SEQUENCE [LARGE SCALE GENOMIC DNA]</scope>
    <source>
        <strain evidence="11 12">ATCC BAA-2683</strain>
    </source>
</reference>
<feature type="domain" description="Acyl-CoA oxidase/dehydrogenase middle" evidence="9">
    <location>
        <begin position="128"/>
        <end position="223"/>
    </location>
</feature>
<dbReference type="InterPro" id="IPR009075">
    <property type="entry name" value="AcylCo_DH/oxidase_C"/>
</dbReference>
<dbReference type="PANTHER" id="PTHR43292:SF3">
    <property type="entry name" value="ACYL-COA DEHYDROGENASE FADE29"/>
    <property type="match status" value="1"/>
</dbReference>
<dbReference type="GO" id="GO:0003995">
    <property type="term" value="F:acyl-CoA dehydrogenase activity"/>
    <property type="evidence" value="ECO:0007669"/>
    <property type="project" value="InterPro"/>
</dbReference>
<evidence type="ECO:0000313" key="11">
    <source>
        <dbReference type="EMBL" id="PQM49091.1"/>
    </source>
</evidence>
<dbReference type="SUPFAM" id="SSF56645">
    <property type="entry name" value="Acyl-CoA dehydrogenase NM domain-like"/>
    <property type="match status" value="1"/>
</dbReference>
<evidence type="ECO:0000259" key="9">
    <source>
        <dbReference type="Pfam" id="PF02770"/>
    </source>
</evidence>
<dbReference type="PANTHER" id="PTHR43292">
    <property type="entry name" value="ACYL-COA DEHYDROGENASE"/>
    <property type="match status" value="1"/>
</dbReference>